<feature type="transmembrane region" description="Helical" evidence="5">
    <location>
        <begin position="446"/>
        <end position="471"/>
    </location>
</feature>
<organism evidence="6 7">
    <name type="scientific">Pelagerythrobacter marinus</name>
    <dbReference type="NCBI Taxonomy" id="538382"/>
    <lineage>
        <taxon>Bacteria</taxon>
        <taxon>Pseudomonadati</taxon>
        <taxon>Pseudomonadota</taxon>
        <taxon>Alphaproteobacteria</taxon>
        <taxon>Sphingomonadales</taxon>
        <taxon>Erythrobacteraceae</taxon>
        <taxon>Pelagerythrobacter</taxon>
    </lineage>
</organism>
<feature type="transmembrane region" description="Helical" evidence="5">
    <location>
        <begin position="169"/>
        <end position="192"/>
    </location>
</feature>
<gene>
    <name evidence="6" type="ORF">GRI72_00920</name>
</gene>
<protein>
    <submittedName>
        <fullName evidence="6">DASS family sodium-coupled anion symporter</fullName>
    </submittedName>
</protein>
<dbReference type="PANTHER" id="PTHR10283:SF82">
    <property type="entry name" value="SOLUTE CARRIER FAMILY 13 MEMBER 2"/>
    <property type="match status" value="1"/>
</dbReference>
<dbReference type="InterPro" id="IPR001898">
    <property type="entry name" value="SLC13A/DASS"/>
</dbReference>
<dbReference type="Proteomes" id="UP000444401">
    <property type="component" value="Unassembled WGS sequence"/>
</dbReference>
<keyword evidence="4 5" id="KW-0472">Membrane</keyword>
<feature type="transmembrane region" description="Helical" evidence="5">
    <location>
        <begin position="386"/>
        <end position="405"/>
    </location>
</feature>
<sequence>MSAGRIGLAVGAAALAGSVFAPLPGGMPREAMIVAGLVVLMAAWWMTEAIPLTATALMPFVVLPLAGIMTAKEAASAYYEPILFLLLGGAFIALAIERTGLHRRLSLAILKSVGGSGRGGAGRLLLAFMVSAALLSMLISNTSTALIMMPMALAVLAGGGLPGEDREGLAGALPMGIAFAASIGGLGTIVGSPTNGIAVALVDTMTGTRITFAQWMLYGVPVVLLGVPLAAWIVGRVQKVADHPFDIAAARAAIDDRAPWTAAERRLVPVIAITFLAWLTQLLVAPLLPPGSWTDGTIAIIAALALFVLPDGTGRPMLLWKEADRAPWGVIMMFGGGLALAAGMQASGLADWLGQALLPLEALPLIVIALAIVALVVLVTEFASNVATASAIVPVVASLVVALGADPVLLAMPAALAASWGFMLPAGTGPNAIAWSTGHIRITRMVGAGVLLDIAGIFLIVACVWGMAAIVG</sequence>
<dbReference type="PANTHER" id="PTHR10283">
    <property type="entry name" value="SOLUTE CARRIER FAMILY 13 MEMBER"/>
    <property type="match status" value="1"/>
</dbReference>
<dbReference type="EMBL" id="WTYO01000001">
    <property type="protein sequence ID" value="MXO67393.1"/>
    <property type="molecule type" value="Genomic_DNA"/>
</dbReference>
<feature type="transmembrane region" description="Helical" evidence="5">
    <location>
        <begin position="77"/>
        <end position="96"/>
    </location>
</feature>
<dbReference type="Pfam" id="PF00939">
    <property type="entry name" value="Na_sulph_symp"/>
    <property type="match status" value="1"/>
</dbReference>
<evidence type="ECO:0000256" key="5">
    <source>
        <dbReference type="SAM" id="Phobius"/>
    </source>
</evidence>
<feature type="transmembrane region" description="Helical" evidence="5">
    <location>
        <begin position="411"/>
        <end position="434"/>
    </location>
</feature>
<comment type="caution">
    <text evidence="6">The sequence shown here is derived from an EMBL/GenBank/DDBJ whole genome shotgun (WGS) entry which is preliminary data.</text>
</comment>
<feature type="transmembrane region" description="Helical" evidence="5">
    <location>
        <begin position="267"/>
        <end position="285"/>
    </location>
</feature>
<proteinExistence type="predicted"/>
<reference evidence="6 7" key="1">
    <citation type="submission" date="2019-12" db="EMBL/GenBank/DDBJ databases">
        <title>Genomic-based taxomic classification of the family Erythrobacteraceae.</title>
        <authorList>
            <person name="Xu L."/>
        </authorList>
    </citation>
    <scope>NUCLEOTIDE SEQUENCE [LARGE SCALE GENOMIC DNA]</scope>
    <source>
        <strain evidence="6 7">H32</strain>
    </source>
</reference>
<evidence type="ECO:0000313" key="6">
    <source>
        <dbReference type="EMBL" id="MXO67393.1"/>
    </source>
</evidence>
<evidence type="ECO:0000256" key="4">
    <source>
        <dbReference type="ARBA" id="ARBA00023136"/>
    </source>
</evidence>
<evidence type="ECO:0000256" key="1">
    <source>
        <dbReference type="ARBA" id="ARBA00004141"/>
    </source>
</evidence>
<feature type="transmembrane region" description="Helical" evidence="5">
    <location>
        <begin position="212"/>
        <end position="234"/>
    </location>
</feature>
<feature type="transmembrane region" description="Helical" evidence="5">
    <location>
        <begin position="330"/>
        <end position="350"/>
    </location>
</feature>
<accession>A0ABW9UUC3</accession>
<evidence type="ECO:0000256" key="3">
    <source>
        <dbReference type="ARBA" id="ARBA00022989"/>
    </source>
</evidence>
<feature type="transmembrane region" description="Helical" evidence="5">
    <location>
        <begin position="291"/>
        <end position="309"/>
    </location>
</feature>
<dbReference type="RefSeq" id="WP_160732057.1">
    <property type="nucleotide sequence ID" value="NZ_WTYO01000001.1"/>
</dbReference>
<name>A0ABW9UUC3_9SPHN</name>
<dbReference type="NCBIfam" id="TIGR00785">
    <property type="entry name" value="dass"/>
    <property type="match status" value="1"/>
</dbReference>
<evidence type="ECO:0000256" key="2">
    <source>
        <dbReference type="ARBA" id="ARBA00022692"/>
    </source>
</evidence>
<keyword evidence="3 5" id="KW-1133">Transmembrane helix</keyword>
<comment type="subcellular location">
    <subcellularLocation>
        <location evidence="1">Membrane</location>
        <topology evidence="1">Multi-pass membrane protein</topology>
    </subcellularLocation>
</comment>
<keyword evidence="2 5" id="KW-0812">Transmembrane</keyword>
<feature type="transmembrane region" description="Helical" evidence="5">
    <location>
        <begin position="362"/>
        <end position="379"/>
    </location>
</feature>
<keyword evidence="7" id="KW-1185">Reference proteome</keyword>
<feature type="transmembrane region" description="Helical" evidence="5">
    <location>
        <begin position="145"/>
        <end position="162"/>
    </location>
</feature>
<evidence type="ECO:0000313" key="7">
    <source>
        <dbReference type="Proteomes" id="UP000444401"/>
    </source>
</evidence>